<dbReference type="Pfam" id="PF04028">
    <property type="entry name" value="DUF374"/>
    <property type="match status" value="1"/>
</dbReference>
<dbReference type="AlphaFoldDB" id="A0A0B0H618"/>
<dbReference type="STRING" id="2340.JV46_29090"/>
<name>A0A0B0H618_SOVGS</name>
<evidence type="ECO:0000313" key="4">
    <source>
        <dbReference type="Proteomes" id="UP000030856"/>
    </source>
</evidence>
<dbReference type="RefSeq" id="WP_043118155.1">
    <property type="nucleotide sequence ID" value="NZ_JRAA01000003.1"/>
</dbReference>
<keyword evidence="1" id="KW-1133">Transmembrane helix</keyword>
<dbReference type="InterPro" id="IPR007172">
    <property type="entry name" value="DUF374"/>
</dbReference>
<evidence type="ECO:0000313" key="3">
    <source>
        <dbReference type="EMBL" id="KHF24112.1"/>
    </source>
</evidence>
<keyword evidence="1" id="KW-0812">Transmembrane</keyword>
<protein>
    <recommendedName>
        <fullName evidence="2">DUF374 domain-containing protein</fullName>
    </recommendedName>
</protein>
<dbReference type="Proteomes" id="UP000030856">
    <property type="component" value="Unassembled WGS sequence"/>
</dbReference>
<dbReference type="CDD" id="cd07983">
    <property type="entry name" value="LPLAT_DUF374-like"/>
    <property type="match status" value="1"/>
</dbReference>
<keyword evidence="4" id="KW-1185">Reference proteome</keyword>
<dbReference type="SUPFAM" id="SSF69593">
    <property type="entry name" value="Glycerol-3-phosphate (1)-acyltransferase"/>
    <property type="match status" value="1"/>
</dbReference>
<comment type="caution">
    <text evidence="3">The sequence shown here is derived from an EMBL/GenBank/DDBJ whole genome shotgun (WGS) entry which is preliminary data.</text>
</comment>
<sequence>MMQDLKFWFYPILYKWVVMLLMATYRVEYIGREQVDRLKSNAEGWIYSSWHENVVVSQWAERNQGLVMMSSDSKDGEFSARVMVRMGNFPVRGSSSHGGMKAARAVIQALKSGSSAGMTPDGPRGPARKAKPGMLFISAVSNCPIIPYHVVSDRYWSLTSWDKQRIPKPFSRVIICIGEPLRIDKQRFKQDEAGLIVEVEEAMQQNVERAEEAISA</sequence>
<dbReference type="OrthoDB" id="9810508at2"/>
<keyword evidence="1" id="KW-0472">Membrane</keyword>
<dbReference type="EMBL" id="JRAA01000003">
    <property type="protein sequence ID" value="KHF24112.1"/>
    <property type="molecule type" value="Genomic_DNA"/>
</dbReference>
<accession>A0A0B0H618</accession>
<gene>
    <name evidence="3" type="ORF">JV46_29090</name>
</gene>
<feature type="domain" description="DUF374" evidence="2">
    <location>
        <begin position="60"/>
        <end position="127"/>
    </location>
</feature>
<organism evidence="3 4">
    <name type="scientific">Solemya velum gill symbiont</name>
    <dbReference type="NCBI Taxonomy" id="2340"/>
    <lineage>
        <taxon>Bacteria</taxon>
        <taxon>Pseudomonadati</taxon>
        <taxon>Pseudomonadota</taxon>
        <taxon>Gammaproteobacteria</taxon>
        <taxon>sulfur-oxidizing symbionts</taxon>
    </lineage>
</organism>
<proteinExistence type="predicted"/>
<evidence type="ECO:0000256" key="1">
    <source>
        <dbReference type="SAM" id="Phobius"/>
    </source>
</evidence>
<reference evidence="3 4" key="1">
    <citation type="journal article" date="2014" name="BMC Genomics">
        <title>The genome of the intracellular bacterium of the coastal bivalve, Solemya velum: a blueprint for thriving in and out of symbiosis.</title>
        <authorList>
            <person name="Dmytrenko O."/>
            <person name="Russell S.L."/>
            <person name="Loo W.T."/>
            <person name="Fontanez K.M."/>
            <person name="Liao L."/>
            <person name="Roeselers G."/>
            <person name="Sharma R."/>
            <person name="Stewart F.J."/>
            <person name="Newton I.L."/>
            <person name="Woyke T."/>
            <person name="Wu D."/>
            <person name="Lang J.M."/>
            <person name="Eisen J.A."/>
            <person name="Cavanaugh C.M."/>
        </authorList>
    </citation>
    <scope>NUCLEOTIDE SEQUENCE [LARGE SCALE GENOMIC DNA]</scope>
    <source>
        <strain evidence="3 4">WH</strain>
    </source>
</reference>
<dbReference type="eggNOG" id="COG2121">
    <property type="taxonomic scope" value="Bacteria"/>
</dbReference>
<feature type="transmembrane region" description="Helical" evidence="1">
    <location>
        <begin position="7"/>
        <end position="25"/>
    </location>
</feature>
<evidence type="ECO:0000259" key="2">
    <source>
        <dbReference type="Pfam" id="PF04028"/>
    </source>
</evidence>